<comment type="caution">
    <text evidence="1">The sequence shown here is derived from an EMBL/GenBank/DDBJ whole genome shotgun (WGS) entry which is preliminary data.</text>
</comment>
<evidence type="ECO:0000313" key="1">
    <source>
        <dbReference type="EMBL" id="KAJ8786363.1"/>
    </source>
</evidence>
<accession>A0AB34H234</accession>
<gene>
    <name evidence="1" type="ORF">J1605_006338</name>
</gene>
<protein>
    <submittedName>
        <fullName evidence="1">Uncharacterized protein</fullName>
    </submittedName>
</protein>
<organism evidence="1 2">
    <name type="scientific">Eschrichtius robustus</name>
    <name type="common">California gray whale</name>
    <name type="synonym">Eschrichtius gibbosus</name>
    <dbReference type="NCBI Taxonomy" id="9764"/>
    <lineage>
        <taxon>Eukaryota</taxon>
        <taxon>Metazoa</taxon>
        <taxon>Chordata</taxon>
        <taxon>Craniata</taxon>
        <taxon>Vertebrata</taxon>
        <taxon>Euteleostomi</taxon>
        <taxon>Mammalia</taxon>
        <taxon>Eutheria</taxon>
        <taxon>Laurasiatheria</taxon>
        <taxon>Artiodactyla</taxon>
        <taxon>Whippomorpha</taxon>
        <taxon>Cetacea</taxon>
        <taxon>Mysticeti</taxon>
        <taxon>Eschrichtiidae</taxon>
        <taxon>Eschrichtius</taxon>
    </lineage>
</organism>
<proteinExistence type="predicted"/>
<sequence>MWDLPRPGVKPMSPALAGGFLTTVPPGKPRPHYFKWFCGKRGPLFIAVRGPLTIAASLVAEHRLQTRRLSNCGSRAQLLRGMWDLPRPGLEPVSPALAGRFSTTAPPGKPCI</sequence>
<evidence type="ECO:0000313" key="2">
    <source>
        <dbReference type="Proteomes" id="UP001159641"/>
    </source>
</evidence>
<reference evidence="1 2" key="1">
    <citation type="submission" date="2022-11" db="EMBL/GenBank/DDBJ databases">
        <title>Whole genome sequence of Eschrichtius robustus ER-17-0199.</title>
        <authorList>
            <person name="Bruniche-Olsen A."/>
            <person name="Black A.N."/>
            <person name="Fields C.J."/>
            <person name="Walden K."/>
            <person name="Dewoody J.A."/>
        </authorList>
    </citation>
    <scope>NUCLEOTIDE SEQUENCE [LARGE SCALE GENOMIC DNA]</scope>
    <source>
        <strain evidence="1">ER-17-0199</strain>
        <tissue evidence="1">Blubber</tissue>
    </source>
</reference>
<dbReference type="Proteomes" id="UP001159641">
    <property type="component" value="Unassembled WGS sequence"/>
</dbReference>
<dbReference type="EMBL" id="JAIQCJ010001992">
    <property type="protein sequence ID" value="KAJ8786363.1"/>
    <property type="molecule type" value="Genomic_DNA"/>
</dbReference>
<name>A0AB34H234_ESCRO</name>
<dbReference type="AlphaFoldDB" id="A0AB34H234"/>
<keyword evidence="2" id="KW-1185">Reference proteome</keyword>